<organism evidence="2 3">
    <name type="scientific">Mycena metata</name>
    <dbReference type="NCBI Taxonomy" id="1033252"/>
    <lineage>
        <taxon>Eukaryota</taxon>
        <taxon>Fungi</taxon>
        <taxon>Dikarya</taxon>
        <taxon>Basidiomycota</taxon>
        <taxon>Agaricomycotina</taxon>
        <taxon>Agaricomycetes</taxon>
        <taxon>Agaricomycetidae</taxon>
        <taxon>Agaricales</taxon>
        <taxon>Marasmiineae</taxon>
        <taxon>Mycenaceae</taxon>
        <taxon>Mycena</taxon>
    </lineage>
</organism>
<dbReference type="Proteomes" id="UP001215598">
    <property type="component" value="Unassembled WGS sequence"/>
</dbReference>
<feature type="region of interest" description="Disordered" evidence="1">
    <location>
        <begin position="150"/>
        <end position="177"/>
    </location>
</feature>
<feature type="region of interest" description="Disordered" evidence="1">
    <location>
        <begin position="1"/>
        <end position="97"/>
    </location>
</feature>
<gene>
    <name evidence="2" type="ORF">B0H16DRAFT_1520312</name>
</gene>
<proteinExistence type="predicted"/>
<protein>
    <submittedName>
        <fullName evidence="2">Uncharacterized protein</fullName>
    </submittedName>
</protein>
<feature type="compositionally biased region" description="Low complexity" evidence="1">
    <location>
        <begin position="48"/>
        <end position="61"/>
    </location>
</feature>
<dbReference type="EMBL" id="JARKIB010000021">
    <property type="protein sequence ID" value="KAJ7767653.1"/>
    <property type="molecule type" value="Genomic_DNA"/>
</dbReference>
<dbReference type="AlphaFoldDB" id="A0AAD7JMB3"/>
<reference evidence="2" key="1">
    <citation type="submission" date="2023-03" db="EMBL/GenBank/DDBJ databases">
        <title>Massive genome expansion in bonnet fungi (Mycena s.s.) driven by repeated elements and novel gene families across ecological guilds.</title>
        <authorList>
            <consortium name="Lawrence Berkeley National Laboratory"/>
            <person name="Harder C.B."/>
            <person name="Miyauchi S."/>
            <person name="Viragh M."/>
            <person name="Kuo A."/>
            <person name="Thoen E."/>
            <person name="Andreopoulos B."/>
            <person name="Lu D."/>
            <person name="Skrede I."/>
            <person name="Drula E."/>
            <person name="Henrissat B."/>
            <person name="Morin E."/>
            <person name="Kohler A."/>
            <person name="Barry K."/>
            <person name="LaButti K."/>
            <person name="Morin E."/>
            <person name="Salamov A."/>
            <person name="Lipzen A."/>
            <person name="Mereny Z."/>
            <person name="Hegedus B."/>
            <person name="Baldrian P."/>
            <person name="Stursova M."/>
            <person name="Weitz H."/>
            <person name="Taylor A."/>
            <person name="Grigoriev I.V."/>
            <person name="Nagy L.G."/>
            <person name="Martin F."/>
            <person name="Kauserud H."/>
        </authorList>
    </citation>
    <scope>NUCLEOTIDE SEQUENCE</scope>
    <source>
        <strain evidence="2">CBHHK182m</strain>
    </source>
</reference>
<evidence type="ECO:0000313" key="3">
    <source>
        <dbReference type="Proteomes" id="UP001215598"/>
    </source>
</evidence>
<sequence length="177" mass="18711">MVHLGGTRMYSARDSTPPRRPKSRRVAPQARPSPLLPPPPRPTHEPDSPSSPSSSPSSSKIPPHPKCVHLPFPPSSPASETRKQTRDHTPAARTRFPFVPVGVSQGLHDCDGLPPTSTQNAAQAACTAVRVRARTAVVLAGCDPIQSNSFSPARTRAHPTVAGPIESNPIARAPASD</sequence>
<accession>A0AAD7JMB3</accession>
<evidence type="ECO:0000256" key="1">
    <source>
        <dbReference type="SAM" id="MobiDB-lite"/>
    </source>
</evidence>
<comment type="caution">
    <text evidence="2">The sequence shown here is derived from an EMBL/GenBank/DDBJ whole genome shotgun (WGS) entry which is preliminary data.</text>
</comment>
<evidence type="ECO:0000313" key="2">
    <source>
        <dbReference type="EMBL" id="KAJ7767653.1"/>
    </source>
</evidence>
<feature type="compositionally biased region" description="Basic and acidic residues" evidence="1">
    <location>
        <begin position="80"/>
        <end position="90"/>
    </location>
</feature>
<keyword evidence="3" id="KW-1185">Reference proteome</keyword>
<name>A0AAD7JMB3_9AGAR</name>